<proteinExistence type="predicted"/>
<evidence type="ECO:0008006" key="4">
    <source>
        <dbReference type="Google" id="ProtNLM"/>
    </source>
</evidence>
<evidence type="ECO:0000313" key="1">
    <source>
        <dbReference type="EMBL" id="GBB90573.1"/>
    </source>
</evidence>
<dbReference type="Gene3D" id="3.60.10.10">
    <property type="entry name" value="Endonuclease/exonuclease/phosphatase"/>
    <property type="match status" value="1"/>
</dbReference>
<dbReference type="Proteomes" id="UP000247702">
    <property type="component" value="Unassembled WGS sequence"/>
</dbReference>
<reference evidence="2" key="2">
    <citation type="submission" date="2019-10" db="EMBL/GenBank/DDBJ databases">
        <title>Conservation and host-specific expression of non-tandemly repeated heterogenous ribosome RNA gene in arbuscular mycorrhizal fungi.</title>
        <authorList>
            <person name="Maeda T."/>
            <person name="Kobayashi Y."/>
            <person name="Nakagawa T."/>
            <person name="Ezawa T."/>
            <person name="Yamaguchi K."/>
            <person name="Bino T."/>
            <person name="Nishimoto Y."/>
            <person name="Shigenobu S."/>
            <person name="Kawaguchi M."/>
        </authorList>
    </citation>
    <scope>NUCLEOTIDE SEQUENCE</scope>
    <source>
        <strain evidence="2">HR1</strain>
    </source>
</reference>
<organism evidence="1 3">
    <name type="scientific">Rhizophagus clarus</name>
    <dbReference type="NCBI Taxonomy" id="94130"/>
    <lineage>
        <taxon>Eukaryota</taxon>
        <taxon>Fungi</taxon>
        <taxon>Fungi incertae sedis</taxon>
        <taxon>Mucoromycota</taxon>
        <taxon>Glomeromycotina</taxon>
        <taxon>Glomeromycetes</taxon>
        <taxon>Glomerales</taxon>
        <taxon>Glomeraceae</taxon>
        <taxon>Rhizophagus</taxon>
    </lineage>
</organism>
<dbReference type="InterPro" id="IPR036691">
    <property type="entry name" value="Endo/exonu/phosph_ase_sf"/>
</dbReference>
<dbReference type="Proteomes" id="UP000615446">
    <property type="component" value="Unassembled WGS sequence"/>
</dbReference>
<evidence type="ECO:0000313" key="3">
    <source>
        <dbReference type="Proteomes" id="UP000247702"/>
    </source>
</evidence>
<reference evidence="1 3" key="1">
    <citation type="submission" date="2017-11" db="EMBL/GenBank/DDBJ databases">
        <title>The genome of Rhizophagus clarus HR1 reveals common genetic basis of auxotrophy among arbuscular mycorrhizal fungi.</title>
        <authorList>
            <person name="Kobayashi Y."/>
        </authorList>
    </citation>
    <scope>NUCLEOTIDE SEQUENCE [LARGE SCALE GENOMIC DNA]</scope>
    <source>
        <strain evidence="1 3">HR1</strain>
    </source>
</reference>
<dbReference type="SUPFAM" id="SSF56219">
    <property type="entry name" value="DNase I-like"/>
    <property type="match status" value="1"/>
</dbReference>
<accession>A0A2Z6QKA7</accession>
<keyword evidence="3" id="KW-1185">Reference proteome</keyword>
<dbReference type="AlphaFoldDB" id="A0A2Z6QKA7"/>
<dbReference type="EMBL" id="BEXD01000845">
    <property type="protein sequence ID" value="GBB90573.1"/>
    <property type="molecule type" value="Genomic_DNA"/>
</dbReference>
<sequence length="405" mass="45837">MTTSGSKVITKVTQQAESAQVMIQQEEHVSAQLLTTKLKPRRITKNLKNRNVKTPHLRQEAKMKSVATGANIGELGRPNRLIKFGNSIRPMVSTHDMSDTNYLQGSSSTSSTHKDGIVEGLESLCYRTFSLTTSLFGKPELTDYELAAIGQTPPHMAHSNNRMTCANRTIDLDYDNRIDNSHINNNNNIIDSYIGDKEQMEQSDDSHNDNSHLIEIVNQGGKAVDTFLSRERLIFEAGHLYSKNDLPQQQMGNHQDVNLVDENSLYLELSIAVHNIRGMGSIVTAHKLDDLMTSMQNDNIDIVVITETNTDRKKSSFLNITRYNTRYKFYFCNKNTITNKSIGYGVAIAVKMKWAKHIISMDLTSPYMISLELLFKKREIYISAIYAAPENKQQIHKMMIDNTIK</sequence>
<name>A0A2Z6QKA7_9GLOM</name>
<evidence type="ECO:0000313" key="2">
    <source>
        <dbReference type="EMBL" id="GES94144.1"/>
    </source>
</evidence>
<gene>
    <name evidence="2" type="ORF">RCL2_002088400</name>
    <name evidence="1" type="ORF">RclHR1_17590002</name>
</gene>
<comment type="caution">
    <text evidence="1">The sequence shown here is derived from an EMBL/GenBank/DDBJ whole genome shotgun (WGS) entry which is preliminary data.</text>
</comment>
<dbReference type="EMBL" id="BLAL01000229">
    <property type="protein sequence ID" value="GES94144.1"/>
    <property type="molecule type" value="Genomic_DNA"/>
</dbReference>
<protein>
    <recommendedName>
        <fullName evidence="4">Endonuclease/exonuclease/phosphatase domain-containing protein</fullName>
    </recommendedName>
</protein>